<dbReference type="InterPro" id="IPR011010">
    <property type="entry name" value="DNA_brk_join_enz"/>
</dbReference>
<dbReference type="SUPFAM" id="SSF56349">
    <property type="entry name" value="DNA breaking-rejoining enzymes"/>
    <property type="match status" value="1"/>
</dbReference>
<dbReference type="AlphaFoldDB" id="A0A2T5KEQ9"/>
<keyword evidence="3" id="KW-1185">Reference proteome</keyword>
<evidence type="ECO:0000313" key="2">
    <source>
        <dbReference type="EMBL" id="PTR20903.1"/>
    </source>
</evidence>
<protein>
    <recommendedName>
        <fullName evidence="4">Tyr recombinase domain-containing protein</fullName>
    </recommendedName>
</protein>
<sequence length="142" mass="15495">MLDSAPRQGPCILTRADGRPWFTDGSDKELSKQWRARMQAAGFYPRPFDEMTKAEKAEHLHFNDLRGTAVTMLAEAGNAIPLICSITGHTLQSATRILEKYLARTSAMSKAAILAFENSPATAFANRLQTGSNPLGEGKKNA</sequence>
<dbReference type="GO" id="GO:0015074">
    <property type="term" value="P:DNA integration"/>
    <property type="evidence" value="ECO:0007669"/>
    <property type="project" value="InterPro"/>
</dbReference>
<dbReference type="EMBL" id="QAOT01000001">
    <property type="protein sequence ID" value="PTR20903.1"/>
    <property type="molecule type" value="Genomic_DNA"/>
</dbReference>
<dbReference type="Gene3D" id="1.10.443.10">
    <property type="entry name" value="Intergrase catalytic core"/>
    <property type="match status" value="1"/>
</dbReference>
<comment type="caution">
    <text evidence="2">The sequence shown here is derived from an EMBL/GenBank/DDBJ whole genome shotgun (WGS) entry which is preliminary data.</text>
</comment>
<evidence type="ECO:0000256" key="1">
    <source>
        <dbReference type="ARBA" id="ARBA00023172"/>
    </source>
</evidence>
<gene>
    <name evidence="2" type="ORF">C8J28_101224</name>
</gene>
<reference evidence="2 3" key="1">
    <citation type="submission" date="2018-04" db="EMBL/GenBank/DDBJ databases">
        <title>Genomic Encyclopedia of Type Strains, Phase III (KMG-III): the genomes of soil and plant-associated and newly described type strains.</title>
        <authorList>
            <person name="Whitman W."/>
        </authorList>
    </citation>
    <scope>NUCLEOTIDE SEQUENCE [LARGE SCALE GENOMIC DNA]</scope>
    <source>
        <strain evidence="2 3">KA25</strain>
    </source>
</reference>
<keyword evidence="1" id="KW-0233">DNA recombination</keyword>
<accession>A0A2T5KEQ9</accession>
<dbReference type="GO" id="GO:0003677">
    <property type="term" value="F:DNA binding"/>
    <property type="evidence" value="ECO:0007669"/>
    <property type="project" value="InterPro"/>
</dbReference>
<proteinExistence type="predicted"/>
<evidence type="ECO:0008006" key="4">
    <source>
        <dbReference type="Google" id="ProtNLM"/>
    </source>
</evidence>
<name>A0A2T5KEQ9_9RHOB</name>
<dbReference type="Proteomes" id="UP000244060">
    <property type="component" value="Unassembled WGS sequence"/>
</dbReference>
<dbReference type="GO" id="GO:0006310">
    <property type="term" value="P:DNA recombination"/>
    <property type="evidence" value="ECO:0007669"/>
    <property type="project" value="UniProtKB-KW"/>
</dbReference>
<organism evidence="2 3">
    <name type="scientific">Cereibacter azotoformans</name>
    <dbReference type="NCBI Taxonomy" id="43057"/>
    <lineage>
        <taxon>Bacteria</taxon>
        <taxon>Pseudomonadati</taxon>
        <taxon>Pseudomonadota</taxon>
        <taxon>Alphaproteobacteria</taxon>
        <taxon>Rhodobacterales</taxon>
        <taxon>Paracoccaceae</taxon>
        <taxon>Cereibacter</taxon>
    </lineage>
</organism>
<evidence type="ECO:0000313" key="3">
    <source>
        <dbReference type="Proteomes" id="UP000244060"/>
    </source>
</evidence>
<dbReference type="InterPro" id="IPR013762">
    <property type="entry name" value="Integrase-like_cat_sf"/>
</dbReference>